<feature type="non-terminal residue" evidence="4">
    <location>
        <position position="1"/>
    </location>
</feature>
<evidence type="ECO:0000256" key="3">
    <source>
        <dbReference type="SAM" id="MobiDB-lite"/>
    </source>
</evidence>
<evidence type="ECO:0000313" key="4">
    <source>
        <dbReference type="EMBL" id="NGL84999.1"/>
    </source>
</evidence>
<dbReference type="Pfam" id="PF01076">
    <property type="entry name" value="Mob_Pre"/>
    <property type="match status" value="1"/>
</dbReference>
<gene>
    <name evidence="4" type="ORF">G5B50_09585</name>
</gene>
<keyword evidence="2" id="KW-0175">Coiled coil</keyword>
<feature type="region of interest" description="Disordered" evidence="3">
    <location>
        <begin position="330"/>
        <end position="349"/>
    </location>
</feature>
<dbReference type="AlphaFoldDB" id="A0A6M1KQC2"/>
<comment type="similarity">
    <text evidence="1">Belongs to the plasmid mobilization pre family.</text>
</comment>
<proteinExistence type="inferred from homology"/>
<dbReference type="InterPro" id="IPR001668">
    <property type="entry name" value="Mob_Pre"/>
</dbReference>
<dbReference type="Proteomes" id="UP000479499">
    <property type="component" value="Unassembled WGS sequence"/>
</dbReference>
<dbReference type="GO" id="GO:0003677">
    <property type="term" value="F:DNA binding"/>
    <property type="evidence" value="ECO:0007669"/>
    <property type="project" value="InterPro"/>
</dbReference>
<organism evidence="4 5">
    <name type="scientific">Streptococcus equi subsp. ruminatorum</name>
    <dbReference type="NCBI Taxonomy" id="254358"/>
    <lineage>
        <taxon>Bacteria</taxon>
        <taxon>Bacillati</taxon>
        <taxon>Bacillota</taxon>
        <taxon>Bacilli</taxon>
        <taxon>Lactobacillales</taxon>
        <taxon>Streptococcaceae</taxon>
        <taxon>Streptococcus</taxon>
    </lineage>
</organism>
<comment type="caution">
    <text evidence="4">The sequence shown here is derived from an EMBL/GenBank/DDBJ whole genome shotgun (WGS) entry which is preliminary data.</text>
</comment>
<sequence>FTREELKAIQEELPKYMNEQGFELSRGQLGSDKKHLSVADYKAKIGKEALNKELLGLGAPRYWHKEEDRPATAEEIAGYESLASLFAGEEMKLREATLEERFTWLDSHRNDLKGDLSHLEELVDKKIEEYTRIDSETSERLSELSELNSKVKDREKELRGLESDSERLSDKVVRLEKEHRETTQLLVEQNRNLRKISFQDLDRRRIAEDLHEELEKATPKLFGGSFNFTADFVGRLKTFMSEVVEKLEQAINQNEVLRKALEGMKQAKESAERELLQEEWKTQRLETENQNLRQENKELKVSKNLLEDIQEVITEKEVSSLNKRLDELRESRMASRRRYEPEHSKGWSI</sequence>
<protein>
    <submittedName>
        <fullName evidence="4">Plasmid recombination protein</fullName>
    </submittedName>
</protein>
<dbReference type="RefSeq" id="WP_164337136.1">
    <property type="nucleotide sequence ID" value="NZ_JAAKFZ010000040.1"/>
</dbReference>
<accession>A0A6M1KQC2</accession>
<evidence type="ECO:0000256" key="2">
    <source>
        <dbReference type="SAM" id="Coils"/>
    </source>
</evidence>
<dbReference type="GO" id="GO:0006310">
    <property type="term" value="P:DNA recombination"/>
    <property type="evidence" value="ECO:0007669"/>
    <property type="project" value="InterPro"/>
</dbReference>
<name>A0A6M1KQC2_9STRE</name>
<dbReference type="EMBL" id="JAAKFZ010000040">
    <property type="protein sequence ID" value="NGL84999.1"/>
    <property type="molecule type" value="Genomic_DNA"/>
</dbReference>
<feature type="coiled-coil region" evidence="2">
    <location>
        <begin position="109"/>
        <end position="192"/>
    </location>
</feature>
<reference evidence="4 5" key="1">
    <citation type="submission" date="2020-02" db="EMBL/GenBank/DDBJ databases">
        <title>M-like protein SrM is not crucial to the virulence of a novel isolate of Streptococcus equi subsp. ruminatorum from Macaca mulatta.</title>
        <authorList>
            <person name="Guo G."/>
            <person name="Cheng L."/>
            <person name="Zhang W."/>
        </authorList>
    </citation>
    <scope>NUCLEOTIDE SEQUENCE [LARGE SCALE GENOMIC DNA]</scope>
    <source>
        <strain evidence="4 5">FJ1804</strain>
    </source>
</reference>
<evidence type="ECO:0000256" key="1">
    <source>
        <dbReference type="ARBA" id="ARBA00010657"/>
    </source>
</evidence>
<evidence type="ECO:0000313" key="5">
    <source>
        <dbReference type="Proteomes" id="UP000479499"/>
    </source>
</evidence>